<dbReference type="AlphaFoldDB" id="A0A1B9F3R4"/>
<dbReference type="OrthoDB" id="9791355at2"/>
<dbReference type="GO" id="GO:0046914">
    <property type="term" value="F:transition metal ion binding"/>
    <property type="evidence" value="ECO:0007669"/>
    <property type="project" value="InterPro"/>
</dbReference>
<dbReference type="GO" id="GO:0003700">
    <property type="term" value="F:DNA-binding transcription factor activity"/>
    <property type="evidence" value="ECO:0007669"/>
    <property type="project" value="InterPro"/>
</dbReference>
<dbReference type="InterPro" id="IPR036390">
    <property type="entry name" value="WH_DNA-bd_sf"/>
</dbReference>
<evidence type="ECO:0000256" key="5">
    <source>
        <dbReference type="ARBA" id="ARBA00023163"/>
    </source>
</evidence>
<proteinExistence type="inferred from homology"/>
<gene>
    <name evidence="8" type="ORF">DBT_2108</name>
</gene>
<evidence type="ECO:0000256" key="2">
    <source>
        <dbReference type="ARBA" id="ARBA00022386"/>
    </source>
</evidence>
<dbReference type="STRING" id="1156395.DBT_2108"/>
<dbReference type="Proteomes" id="UP000093080">
    <property type="component" value="Unassembled WGS sequence"/>
</dbReference>
<dbReference type="InterPro" id="IPR036421">
    <property type="entry name" value="Fe_dep_repressor_sf"/>
</dbReference>
<evidence type="ECO:0000256" key="3">
    <source>
        <dbReference type="ARBA" id="ARBA00023015"/>
    </source>
</evidence>
<keyword evidence="4" id="KW-0238">DNA-binding</keyword>
<dbReference type="EMBL" id="MAGO01000011">
    <property type="protein sequence ID" value="OCC14566.1"/>
    <property type="molecule type" value="Genomic_DNA"/>
</dbReference>
<protein>
    <recommendedName>
        <fullName evidence="2">Transcriptional regulator MntR</fullName>
    </recommendedName>
</protein>
<dbReference type="InterPro" id="IPR022687">
    <property type="entry name" value="HTH_DTXR"/>
</dbReference>
<feature type="domain" description="HTH dtxR-type" evidence="7">
    <location>
        <begin position="8"/>
        <end position="69"/>
    </location>
</feature>
<evidence type="ECO:0000313" key="9">
    <source>
        <dbReference type="Proteomes" id="UP000093080"/>
    </source>
</evidence>
<dbReference type="Pfam" id="PF01325">
    <property type="entry name" value="Fe_dep_repress"/>
    <property type="match status" value="1"/>
</dbReference>
<evidence type="ECO:0000256" key="6">
    <source>
        <dbReference type="ARBA" id="ARBA00025185"/>
    </source>
</evidence>
<comment type="function">
    <text evidence="6">In the presence of manganese, represses expression of mntH and mntS. Up-regulates expression of mntP.</text>
</comment>
<dbReference type="SMART" id="SM00529">
    <property type="entry name" value="HTH_DTXR"/>
    <property type="match status" value="1"/>
</dbReference>
<dbReference type="InterPro" id="IPR022689">
    <property type="entry name" value="Iron_dep_repressor"/>
</dbReference>
<dbReference type="InterPro" id="IPR001367">
    <property type="entry name" value="Fe_dep_repressor"/>
</dbReference>
<keyword evidence="9" id="KW-1185">Reference proteome</keyword>
<dbReference type="GO" id="GO:0046983">
    <property type="term" value="F:protein dimerization activity"/>
    <property type="evidence" value="ECO:0007669"/>
    <property type="project" value="InterPro"/>
</dbReference>
<dbReference type="PANTHER" id="PTHR33238:SF7">
    <property type="entry name" value="IRON-DEPENDENT TRANSCRIPTIONAL REGULATOR"/>
    <property type="match status" value="1"/>
</dbReference>
<evidence type="ECO:0000256" key="1">
    <source>
        <dbReference type="ARBA" id="ARBA00007871"/>
    </source>
</evidence>
<accession>A0A1B9F3R4</accession>
<dbReference type="PANTHER" id="PTHR33238">
    <property type="entry name" value="IRON (METAL) DEPENDENT REPRESSOR, DTXR FAMILY"/>
    <property type="match status" value="1"/>
</dbReference>
<organism evidence="8 9">
    <name type="scientific">Dissulfuribacter thermophilus</name>
    <dbReference type="NCBI Taxonomy" id="1156395"/>
    <lineage>
        <taxon>Bacteria</taxon>
        <taxon>Pseudomonadati</taxon>
        <taxon>Thermodesulfobacteriota</taxon>
        <taxon>Dissulfuribacteria</taxon>
        <taxon>Dissulfuribacterales</taxon>
        <taxon>Dissulfuribacteraceae</taxon>
        <taxon>Dissulfuribacter</taxon>
    </lineage>
</organism>
<dbReference type="RefSeq" id="WP_067619970.1">
    <property type="nucleotide sequence ID" value="NZ_MAGO01000011.1"/>
</dbReference>
<reference evidence="8 9" key="1">
    <citation type="submission" date="2016-06" db="EMBL/GenBank/DDBJ databases">
        <title>Respiratory ammonification of nitrate coupled to the oxidation of elemental sulfur in deep-sea autotrophic thermophilic bacteria.</title>
        <authorList>
            <person name="Slobodkina G.B."/>
            <person name="Mardanov A.V."/>
            <person name="Ravin N.V."/>
            <person name="Frolova A.A."/>
            <person name="Viryasiv M.B."/>
            <person name="Chernyh N.A."/>
            <person name="Bonch-Osmolovskaya E.A."/>
            <person name="Slobodkin A.I."/>
        </authorList>
    </citation>
    <scope>NUCLEOTIDE SEQUENCE [LARGE SCALE GENOMIC DNA]</scope>
    <source>
        <strain evidence="8 9">S69</strain>
    </source>
</reference>
<comment type="similarity">
    <text evidence="1">Belongs to the DtxR/MntR family.</text>
</comment>
<dbReference type="InterPro" id="IPR036388">
    <property type="entry name" value="WH-like_DNA-bd_sf"/>
</dbReference>
<dbReference type="PROSITE" id="PS50944">
    <property type="entry name" value="HTH_DTXR"/>
    <property type="match status" value="1"/>
</dbReference>
<dbReference type="GO" id="GO:0003677">
    <property type="term" value="F:DNA binding"/>
    <property type="evidence" value="ECO:0007669"/>
    <property type="project" value="UniProtKB-KW"/>
</dbReference>
<evidence type="ECO:0000256" key="4">
    <source>
        <dbReference type="ARBA" id="ARBA00023125"/>
    </source>
</evidence>
<evidence type="ECO:0000313" key="8">
    <source>
        <dbReference type="EMBL" id="OCC14566.1"/>
    </source>
</evidence>
<dbReference type="SUPFAM" id="SSF46785">
    <property type="entry name" value="Winged helix' DNA-binding domain"/>
    <property type="match status" value="1"/>
</dbReference>
<name>A0A1B9F3R4_9BACT</name>
<sequence length="166" mass="18440">MDKSHHILSASLEDYLEAIYLIIKEKKAVRAKDIAKRLGVSNASVTGALRTLSKRGLIHYAPYDVISLTEKGNAVAEDIVRRHEILKEFFVKALAVPEELADEAACKMEHGIPQEIIDRFVHFIKLLESCPLSRKGLLDDLKKQFDGDNDISTCEHCNKGGGPDGN</sequence>
<keyword evidence="5" id="KW-0804">Transcription</keyword>
<dbReference type="Pfam" id="PF02742">
    <property type="entry name" value="Fe_dep_repr_C"/>
    <property type="match status" value="1"/>
</dbReference>
<dbReference type="Gene3D" id="1.10.60.10">
    <property type="entry name" value="Iron dependent repressor, metal binding and dimerisation domain"/>
    <property type="match status" value="1"/>
</dbReference>
<dbReference type="Gene3D" id="1.10.10.10">
    <property type="entry name" value="Winged helix-like DNA-binding domain superfamily/Winged helix DNA-binding domain"/>
    <property type="match status" value="1"/>
</dbReference>
<evidence type="ECO:0000259" key="7">
    <source>
        <dbReference type="PROSITE" id="PS50944"/>
    </source>
</evidence>
<comment type="caution">
    <text evidence="8">The sequence shown here is derived from an EMBL/GenBank/DDBJ whole genome shotgun (WGS) entry which is preliminary data.</text>
</comment>
<dbReference type="InterPro" id="IPR050536">
    <property type="entry name" value="DtxR_MntR_Metal-Reg"/>
</dbReference>
<keyword evidence="3" id="KW-0805">Transcription regulation</keyword>